<keyword evidence="5" id="KW-0862">Zinc</keyword>
<evidence type="ECO:0000256" key="7">
    <source>
        <dbReference type="SAM" id="SignalP"/>
    </source>
</evidence>
<dbReference type="AlphaFoldDB" id="A0A9Q0G074"/>
<proteinExistence type="inferred from homology"/>
<dbReference type="InterPro" id="IPR024079">
    <property type="entry name" value="MetalloPept_cat_dom_sf"/>
</dbReference>
<keyword evidence="3" id="KW-0479">Metal-binding</keyword>
<sequence length="190" mass="21010">MASKTIFFTAIIALLLHFYLPHAVSSRPLIPGNSPFQFIKPLQDSKKGDNKEGIQQLKQYLHRYGYLNSTQYSPSAEVDADLFDEHMERAIRIYLINFNLNSTGVLDGETVATMMKPRCGMADIIDDNKIGFRTKATDPEGYMDGLGGHILGLEHSSNPGAIMFPTMQNGTVKGLGPDDIAGIRAMYKLP</sequence>
<dbReference type="GO" id="GO:0004222">
    <property type="term" value="F:metalloendopeptidase activity"/>
    <property type="evidence" value="ECO:0007669"/>
    <property type="project" value="InterPro"/>
</dbReference>
<dbReference type="EMBL" id="JAKUCV010002914">
    <property type="protein sequence ID" value="KAJ4840955.1"/>
    <property type="molecule type" value="Genomic_DNA"/>
</dbReference>
<reference evidence="10" key="2">
    <citation type="journal article" date="2023" name="Plants (Basel)">
        <title>Annotation of the Turnera subulata (Passifloraceae) Draft Genome Reveals the S-Locus Evolved after the Divergence of Turneroideae from Passifloroideae in a Stepwise Manner.</title>
        <authorList>
            <person name="Henning P.M."/>
            <person name="Roalson E.H."/>
            <person name="Mir W."/>
            <person name="McCubbin A.G."/>
            <person name="Shore J.S."/>
        </authorList>
    </citation>
    <scope>NUCLEOTIDE SEQUENCE</scope>
    <source>
        <strain evidence="10">F60SS</strain>
    </source>
</reference>
<keyword evidence="6" id="KW-0482">Metalloprotease</keyword>
<dbReference type="InterPro" id="IPR001818">
    <property type="entry name" value="Pept_M10_metallopeptidase"/>
</dbReference>
<dbReference type="PANTHER" id="PTHR10201:SF323">
    <property type="entry name" value="MATRIX METALLOPROTEINASE-21"/>
    <property type="match status" value="1"/>
</dbReference>
<dbReference type="InterPro" id="IPR036365">
    <property type="entry name" value="PGBD-like_sf"/>
</dbReference>
<dbReference type="SUPFAM" id="SSF55486">
    <property type="entry name" value="Metalloproteases ('zincins'), catalytic domain"/>
    <property type="match status" value="1"/>
</dbReference>
<feature type="domain" description="Peptidase M10 metallopeptidase" evidence="8">
    <location>
        <begin position="148"/>
        <end position="187"/>
    </location>
</feature>
<keyword evidence="7" id="KW-0732">Signal</keyword>
<gene>
    <name evidence="10" type="ORF">Tsubulata_026937</name>
</gene>
<comment type="caution">
    <text evidence="10">The sequence shown here is derived from an EMBL/GenBank/DDBJ whole genome shotgun (WGS) entry which is preliminary data.</text>
</comment>
<organism evidence="10 11">
    <name type="scientific">Turnera subulata</name>
    <dbReference type="NCBI Taxonomy" id="218843"/>
    <lineage>
        <taxon>Eukaryota</taxon>
        <taxon>Viridiplantae</taxon>
        <taxon>Streptophyta</taxon>
        <taxon>Embryophyta</taxon>
        <taxon>Tracheophyta</taxon>
        <taxon>Spermatophyta</taxon>
        <taxon>Magnoliopsida</taxon>
        <taxon>eudicotyledons</taxon>
        <taxon>Gunneridae</taxon>
        <taxon>Pentapetalae</taxon>
        <taxon>rosids</taxon>
        <taxon>fabids</taxon>
        <taxon>Malpighiales</taxon>
        <taxon>Passifloraceae</taxon>
        <taxon>Turnera</taxon>
    </lineage>
</organism>
<evidence type="ECO:0000256" key="4">
    <source>
        <dbReference type="ARBA" id="ARBA00022801"/>
    </source>
</evidence>
<dbReference type="Pfam" id="PF01471">
    <property type="entry name" value="PG_binding_1"/>
    <property type="match status" value="1"/>
</dbReference>
<feature type="chain" id="PRO_5040157266" description="Peptidoglycan binding-like domain-containing protein" evidence="7">
    <location>
        <begin position="27"/>
        <end position="190"/>
    </location>
</feature>
<dbReference type="GO" id="GO:0031012">
    <property type="term" value="C:extracellular matrix"/>
    <property type="evidence" value="ECO:0007669"/>
    <property type="project" value="InterPro"/>
</dbReference>
<evidence type="ECO:0000259" key="9">
    <source>
        <dbReference type="Pfam" id="PF01471"/>
    </source>
</evidence>
<comment type="similarity">
    <text evidence="1">Belongs to the peptidase M10A family. Matrix metalloproteinases (MMPs) subfamily.</text>
</comment>
<dbReference type="OrthoDB" id="406838at2759"/>
<dbReference type="Pfam" id="PF00413">
    <property type="entry name" value="Peptidase_M10"/>
    <property type="match status" value="1"/>
</dbReference>
<feature type="domain" description="Peptidoglycan binding-like" evidence="9">
    <location>
        <begin position="51"/>
        <end position="114"/>
    </location>
</feature>
<protein>
    <recommendedName>
        <fullName evidence="12">Peptidoglycan binding-like domain-containing protein</fullName>
    </recommendedName>
</protein>
<dbReference type="GO" id="GO:0008270">
    <property type="term" value="F:zinc ion binding"/>
    <property type="evidence" value="ECO:0007669"/>
    <property type="project" value="InterPro"/>
</dbReference>
<name>A0A9Q0G074_9ROSI</name>
<evidence type="ECO:0000256" key="1">
    <source>
        <dbReference type="ARBA" id="ARBA00009614"/>
    </source>
</evidence>
<evidence type="ECO:0000313" key="10">
    <source>
        <dbReference type="EMBL" id="KAJ4840955.1"/>
    </source>
</evidence>
<dbReference type="InterPro" id="IPR036366">
    <property type="entry name" value="PGBDSf"/>
</dbReference>
<evidence type="ECO:0000313" key="11">
    <source>
        <dbReference type="Proteomes" id="UP001141552"/>
    </source>
</evidence>
<dbReference type="GO" id="GO:0030574">
    <property type="term" value="P:collagen catabolic process"/>
    <property type="evidence" value="ECO:0007669"/>
    <property type="project" value="TreeGrafter"/>
</dbReference>
<evidence type="ECO:0000256" key="2">
    <source>
        <dbReference type="ARBA" id="ARBA00022670"/>
    </source>
</evidence>
<keyword evidence="4" id="KW-0378">Hydrolase</keyword>
<accession>A0A9Q0G074</accession>
<reference evidence="10" key="1">
    <citation type="submission" date="2022-02" db="EMBL/GenBank/DDBJ databases">
        <authorList>
            <person name="Henning P.M."/>
            <person name="McCubbin A.G."/>
            <person name="Shore J.S."/>
        </authorList>
    </citation>
    <scope>NUCLEOTIDE SEQUENCE</scope>
    <source>
        <strain evidence="10">F60SS</strain>
        <tissue evidence="10">Leaves</tissue>
    </source>
</reference>
<dbReference type="PANTHER" id="PTHR10201">
    <property type="entry name" value="MATRIX METALLOPROTEINASE"/>
    <property type="match status" value="1"/>
</dbReference>
<evidence type="ECO:0008006" key="12">
    <source>
        <dbReference type="Google" id="ProtNLM"/>
    </source>
</evidence>
<dbReference type="Gene3D" id="3.40.390.10">
    <property type="entry name" value="Collagenase (Catalytic Domain)"/>
    <property type="match status" value="1"/>
</dbReference>
<dbReference type="GO" id="GO:0006508">
    <property type="term" value="P:proteolysis"/>
    <property type="evidence" value="ECO:0007669"/>
    <property type="project" value="UniProtKB-KW"/>
</dbReference>
<evidence type="ECO:0000259" key="8">
    <source>
        <dbReference type="Pfam" id="PF00413"/>
    </source>
</evidence>
<dbReference type="InterPro" id="IPR002477">
    <property type="entry name" value="Peptidoglycan-bd-like"/>
</dbReference>
<keyword evidence="2" id="KW-0645">Protease</keyword>
<dbReference type="Gene3D" id="1.10.101.10">
    <property type="entry name" value="PGBD-like superfamily/PGBD"/>
    <property type="match status" value="1"/>
</dbReference>
<dbReference type="GO" id="GO:0030198">
    <property type="term" value="P:extracellular matrix organization"/>
    <property type="evidence" value="ECO:0007669"/>
    <property type="project" value="TreeGrafter"/>
</dbReference>
<evidence type="ECO:0000256" key="5">
    <source>
        <dbReference type="ARBA" id="ARBA00022833"/>
    </source>
</evidence>
<feature type="signal peptide" evidence="7">
    <location>
        <begin position="1"/>
        <end position="26"/>
    </location>
</feature>
<evidence type="ECO:0000256" key="3">
    <source>
        <dbReference type="ARBA" id="ARBA00022723"/>
    </source>
</evidence>
<keyword evidence="11" id="KW-1185">Reference proteome</keyword>
<evidence type="ECO:0000256" key="6">
    <source>
        <dbReference type="ARBA" id="ARBA00023049"/>
    </source>
</evidence>
<dbReference type="Proteomes" id="UP001141552">
    <property type="component" value="Unassembled WGS sequence"/>
</dbReference>
<dbReference type="SUPFAM" id="SSF47090">
    <property type="entry name" value="PGBD-like"/>
    <property type="match status" value="1"/>
</dbReference>